<gene>
    <name evidence="1" type="ORF">B0A50_07064</name>
</gene>
<dbReference type="EMBL" id="NAJL01000051">
    <property type="protein sequence ID" value="TKA23782.1"/>
    <property type="molecule type" value="Genomic_DNA"/>
</dbReference>
<proteinExistence type="predicted"/>
<dbReference type="AlphaFoldDB" id="A0A4U0TPQ4"/>
<comment type="caution">
    <text evidence="1">The sequence shown here is derived from an EMBL/GenBank/DDBJ whole genome shotgun (WGS) entry which is preliminary data.</text>
</comment>
<sequence length="200" mass="22355">MVYDRFESLFETALDAVEEVYSMARTPKMSFGIDDGLLDIVALVGITCRHPVIRRRALSFMLSSGRVEGGRIGATGGIILKSIIEKEEDGLLQVRSSADIPAHRRLRIERGEQYASLRKIRLLLSRTPNDGPAVVEECWIHMPKDMNAVDPDTSLGEGMKEKLVPDVVFGCGSVSFLIEPTRQQYMTMARDDFCLPIPRI</sequence>
<accession>A0A4U0TPQ4</accession>
<keyword evidence="2" id="KW-1185">Reference proteome</keyword>
<reference evidence="1 2" key="1">
    <citation type="submission" date="2017-03" db="EMBL/GenBank/DDBJ databases">
        <title>Genomes of endolithic fungi from Antarctica.</title>
        <authorList>
            <person name="Coleine C."/>
            <person name="Masonjones S."/>
            <person name="Stajich J.E."/>
        </authorList>
    </citation>
    <scope>NUCLEOTIDE SEQUENCE [LARGE SCALE GENOMIC DNA]</scope>
    <source>
        <strain evidence="1 2">CCFEE 6315</strain>
    </source>
</reference>
<protein>
    <submittedName>
        <fullName evidence="1">Uncharacterized protein</fullName>
    </submittedName>
</protein>
<organism evidence="1 2">
    <name type="scientific">Salinomyces thailandicus</name>
    <dbReference type="NCBI Taxonomy" id="706561"/>
    <lineage>
        <taxon>Eukaryota</taxon>
        <taxon>Fungi</taxon>
        <taxon>Dikarya</taxon>
        <taxon>Ascomycota</taxon>
        <taxon>Pezizomycotina</taxon>
        <taxon>Dothideomycetes</taxon>
        <taxon>Dothideomycetidae</taxon>
        <taxon>Mycosphaerellales</taxon>
        <taxon>Teratosphaeriaceae</taxon>
        <taxon>Salinomyces</taxon>
    </lineage>
</organism>
<evidence type="ECO:0000313" key="2">
    <source>
        <dbReference type="Proteomes" id="UP000308549"/>
    </source>
</evidence>
<name>A0A4U0TPQ4_9PEZI</name>
<evidence type="ECO:0000313" key="1">
    <source>
        <dbReference type="EMBL" id="TKA23782.1"/>
    </source>
</evidence>
<dbReference type="Proteomes" id="UP000308549">
    <property type="component" value="Unassembled WGS sequence"/>
</dbReference>
<dbReference type="OrthoDB" id="3647160at2759"/>